<evidence type="ECO:0000313" key="1">
    <source>
        <dbReference type="EMBL" id="KAI3794645.1"/>
    </source>
</evidence>
<evidence type="ECO:0000313" key="2">
    <source>
        <dbReference type="Proteomes" id="UP001056120"/>
    </source>
</evidence>
<proteinExistence type="predicted"/>
<name>A0ACB9HHP8_9ASTR</name>
<reference evidence="1 2" key="2">
    <citation type="journal article" date="2022" name="Mol. Ecol. Resour.">
        <title>The genomes of chicory, endive, great burdock and yacon provide insights into Asteraceae paleo-polyploidization history and plant inulin production.</title>
        <authorList>
            <person name="Fan W."/>
            <person name="Wang S."/>
            <person name="Wang H."/>
            <person name="Wang A."/>
            <person name="Jiang F."/>
            <person name="Liu H."/>
            <person name="Zhao H."/>
            <person name="Xu D."/>
            <person name="Zhang Y."/>
        </authorList>
    </citation>
    <scope>NUCLEOTIDE SEQUENCE [LARGE SCALE GENOMIC DNA]</scope>
    <source>
        <strain evidence="2">cv. Yunnan</strain>
        <tissue evidence="1">Leaves</tissue>
    </source>
</reference>
<organism evidence="1 2">
    <name type="scientific">Smallanthus sonchifolius</name>
    <dbReference type="NCBI Taxonomy" id="185202"/>
    <lineage>
        <taxon>Eukaryota</taxon>
        <taxon>Viridiplantae</taxon>
        <taxon>Streptophyta</taxon>
        <taxon>Embryophyta</taxon>
        <taxon>Tracheophyta</taxon>
        <taxon>Spermatophyta</taxon>
        <taxon>Magnoliopsida</taxon>
        <taxon>eudicotyledons</taxon>
        <taxon>Gunneridae</taxon>
        <taxon>Pentapetalae</taxon>
        <taxon>asterids</taxon>
        <taxon>campanulids</taxon>
        <taxon>Asterales</taxon>
        <taxon>Asteraceae</taxon>
        <taxon>Asteroideae</taxon>
        <taxon>Heliantheae alliance</taxon>
        <taxon>Millerieae</taxon>
        <taxon>Smallanthus</taxon>
    </lineage>
</organism>
<reference evidence="2" key="1">
    <citation type="journal article" date="2022" name="Mol. Ecol. Resour.">
        <title>The genomes of chicory, endive, great burdock and yacon provide insights into Asteraceae palaeo-polyploidization history and plant inulin production.</title>
        <authorList>
            <person name="Fan W."/>
            <person name="Wang S."/>
            <person name="Wang H."/>
            <person name="Wang A."/>
            <person name="Jiang F."/>
            <person name="Liu H."/>
            <person name="Zhao H."/>
            <person name="Xu D."/>
            <person name="Zhang Y."/>
        </authorList>
    </citation>
    <scope>NUCLEOTIDE SEQUENCE [LARGE SCALE GENOMIC DNA]</scope>
    <source>
        <strain evidence="2">cv. Yunnan</strain>
    </source>
</reference>
<dbReference type="EMBL" id="CM042029">
    <property type="protein sequence ID" value="KAI3794645.1"/>
    <property type="molecule type" value="Genomic_DNA"/>
</dbReference>
<dbReference type="Proteomes" id="UP001056120">
    <property type="component" value="Linkage Group LG12"/>
</dbReference>
<gene>
    <name evidence="1" type="ORF">L1987_37278</name>
</gene>
<accession>A0ACB9HHP8</accession>
<comment type="caution">
    <text evidence="1">The sequence shown here is derived from an EMBL/GenBank/DDBJ whole genome shotgun (WGS) entry which is preliminary data.</text>
</comment>
<keyword evidence="2" id="KW-1185">Reference proteome</keyword>
<sequence>MEETEPMKAHLRSGAKKSNVHFRDPVSSPNSAGDLLNHPPSSSSESGHVSSKDSLSDKNRPDPSLLSLLIEKEK</sequence>
<protein>
    <submittedName>
        <fullName evidence="1">Uncharacterized protein</fullName>
    </submittedName>
</protein>